<dbReference type="InterPro" id="IPR043519">
    <property type="entry name" value="NT_sf"/>
</dbReference>
<reference evidence="2 3" key="1">
    <citation type="submission" date="2014-08" db="EMBL/GenBank/DDBJ databases">
        <title>Whole genome shotgun sequence of Rhizobium rubi NBRC 13261.</title>
        <authorList>
            <person name="Katano-Makiyama Y."/>
            <person name="Hosoyama A."/>
            <person name="Hashimoto M."/>
            <person name="Hosoyama Y."/>
            <person name="Noguchi M."/>
            <person name="Tsuchikane K."/>
            <person name="Uohara A."/>
            <person name="Ohji S."/>
            <person name="Ichikawa N."/>
            <person name="Kimura A."/>
            <person name="Yamazoe A."/>
            <person name="Fujita N."/>
        </authorList>
    </citation>
    <scope>NUCLEOTIDE SEQUENCE [LARGE SCALE GENOMIC DNA]</scope>
    <source>
        <strain evidence="2 3">NBRC 13261</strain>
    </source>
</reference>
<name>A0A081D354_9HYPH</name>
<dbReference type="SMART" id="SM00748">
    <property type="entry name" value="HEPN"/>
    <property type="match status" value="1"/>
</dbReference>
<dbReference type="CDD" id="cd05403">
    <property type="entry name" value="NT_KNTase_like"/>
    <property type="match status" value="1"/>
</dbReference>
<dbReference type="PANTHER" id="PTHR33933:SF1">
    <property type="entry name" value="PROTEIN ADENYLYLTRANSFERASE MNTA-RELATED"/>
    <property type="match status" value="1"/>
</dbReference>
<dbReference type="eggNOG" id="COG1708">
    <property type="taxonomic scope" value="Bacteria"/>
</dbReference>
<dbReference type="PANTHER" id="PTHR33933">
    <property type="entry name" value="NUCLEOTIDYLTRANSFERASE"/>
    <property type="match status" value="1"/>
</dbReference>
<dbReference type="InterPro" id="IPR002934">
    <property type="entry name" value="Polymerase_NTP_transf_dom"/>
</dbReference>
<evidence type="ECO:0000313" key="2">
    <source>
        <dbReference type="EMBL" id="GAK73350.1"/>
    </source>
</evidence>
<evidence type="ECO:0000313" key="3">
    <source>
        <dbReference type="Proteomes" id="UP000028701"/>
    </source>
</evidence>
<dbReference type="InterPro" id="IPR052548">
    <property type="entry name" value="Type_VII_TA_antitoxin"/>
</dbReference>
<dbReference type="Gene3D" id="1.20.120.330">
    <property type="entry name" value="Nucleotidyltransferases domain 2"/>
    <property type="match status" value="1"/>
</dbReference>
<dbReference type="PROSITE" id="PS50910">
    <property type="entry name" value="HEPN"/>
    <property type="match status" value="1"/>
</dbReference>
<keyword evidence="2" id="KW-0808">Transferase</keyword>
<dbReference type="Proteomes" id="UP000028701">
    <property type="component" value="Unassembled WGS sequence"/>
</dbReference>
<evidence type="ECO:0000259" key="1">
    <source>
        <dbReference type="PROSITE" id="PS50910"/>
    </source>
</evidence>
<feature type="domain" description="HEPN" evidence="1">
    <location>
        <begin position="176"/>
        <end position="296"/>
    </location>
</feature>
<dbReference type="RefSeq" id="WP_045232758.1">
    <property type="nucleotide sequence ID" value="NZ_BBJU01000036.1"/>
</dbReference>
<gene>
    <name evidence="2" type="ORF">RRU01S_36_00150</name>
</gene>
<dbReference type="GO" id="GO:0016779">
    <property type="term" value="F:nucleotidyltransferase activity"/>
    <property type="evidence" value="ECO:0007669"/>
    <property type="project" value="InterPro"/>
</dbReference>
<dbReference type="Gene3D" id="3.30.460.10">
    <property type="entry name" value="Beta Polymerase, domain 2"/>
    <property type="match status" value="1"/>
</dbReference>
<organism evidence="2 3">
    <name type="scientific">Agrobacterium rubi TR3 = NBRC 13261</name>
    <dbReference type="NCBI Taxonomy" id="1368415"/>
    <lineage>
        <taxon>Bacteria</taxon>
        <taxon>Pseudomonadati</taxon>
        <taxon>Pseudomonadota</taxon>
        <taxon>Alphaproteobacteria</taxon>
        <taxon>Hyphomicrobiales</taxon>
        <taxon>Rhizobiaceae</taxon>
        <taxon>Rhizobium/Agrobacterium group</taxon>
        <taxon>Agrobacterium</taxon>
    </lineage>
</organism>
<protein>
    <submittedName>
        <fullName evidence="2">Putative nucleotidyltransferase</fullName>
    </submittedName>
</protein>
<dbReference type="Pfam" id="PF01909">
    <property type="entry name" value="NTP_transf_2"/>
    <property type="match status" value="1"/>
</dbReference>
<sequence>MMKSSLDHIPPRKQRELARALEILHEEFEDAMGEGTAEFKKRGRILKIILFGSYARGTFVDEPHTMKGYRSDFDLLVIVNNRKLTDFAEYWYKAADRLIRDSFIETPAQFIVHSRREVNTQLKEGHYFFSDIRKEGIVLYELDDEPLAEPKPLTAEERLRVAREHFDQRYAEANVVLETARFQLGESRKQGGAWTNWSAFSLHQAIEQLYSCVLLTLTNYGPASHNIKFLRSLAEEQDFRLVEAFPRDQHRERAWFNTVNEAYVKARYSKHFEISEEALVWLGERTAHLLELVKVVCDEHIGQLERDVPTGQG</sequence>
<proteinExistence type="predicted"/>
<dbReference type="SUPFAM" id="SSF81301">
    <property type="entry name" value="Nucleotidyltransferase"/>
    <property type="match status" value="1"/>
</dbReference>
<dbReference type="SUPFAM" id="SSF81593">
    <property type="entry name" value="Nucleotidyltransferase substrate binding subunit/domain"/>
    <property type="match status" value="1"/>
</dbReference>
<dbReference type="InterPro" id="IPR007842">
    <property type="entry name" value="HEPN_dom"/>
</dbReference>
<dbReference type="OrthoDB" id="7442350at2"/>
<comment type="caution">
    <text evidence="2">The sequence shown here is derived from an EMBL/GenBank/DDBJ whole genome shotgun (WGS) entry which is preliminary data.</text>
</comment>
<accession>A0A081D354</accession>
<dbReference type="AlphaFoldDB" id="A0A081D354"/>
<dbReference type="EMBL" id="BBJU01000036">
    <property type="protein sequence ID" value="GAK73350.1"/>
    <property type="molecule type" value="Genomic_DNA"/>
</dbReference>